<evidence type="ECO:0000256" key="6">
    <source>
        <dbReference type="ARBA" id="ARBA00023136"/>
    </source>
</evidence>
<evidence type="ECO:0000313" key="9">
    <source>
        <dbReference type="EMBL" id="MEE4545779.1"/>
    </source>
</evidence>
<dbReference type="EMBL" id="JAZEWV010000034">
    <property type="protein sequence ID" value="MEE4545779.1"/>
    <property type="molecule type" value="Genomic_DNA"/>
</dbReference>
<keyword evidence="2" id="KW-0813">Transport</keyword>
<evidence type="ECO:0000256" key="4">
    <source>
        <dbReference type="ARBA" id="ARBA00022692"/>
    </source>
</evidence>
<evidence type="ECO:0000256" key="7">
    <source>
        <dbReference type="SAM" id="Phobius"/>
    </source>
</evidence>
<feature type="transmembrane region" description="Helical" evidence="7">
    <location>
        <begin position="299"/>
        <end position="321"/>
    </location>
</feature>
<dbReference type="RefSeq" id="WP_330799484.1">
    <property type="nucleotide sequence ID" value="NZ_JAZEWV010000034.1"/>
</dbReference>
<keyword evidence="3" id="KW-1003">Cell membrane</keyword>
<feature type="domain" description="Major facilitator superfamily (MFS) profile" evidence="8">
    <location>
        <begin position="19"/>
        <end position="414"/>
    </location>
</feature>
<feature type="transmembrane region" description="Helical" evidence="7">
    <location>
        <begin position="269"/>
        <end position="287"/>
    </location>
</feature>
<dbReference type="CDD" id="cd17329">
    <property type="entry name" value="MFS_MdtH_MDR_like"/>
    <property type="match status" value="1"/>
</dbReference>
<evidence type="ECO:0000313" key="10">
    <source>
        <dbReference type="Proteomes" id="UP001344658"/>
    </source>
</evidence>
<feature type="transmembrane region" description="Helical" evidence="7">
    <location>
        <begin position="52"/>
        <end position="77"/>
    </location>
</feature>
<keyword evidence="4 7" id="KW-0812">Transmembrane</keyword>
<name>A0ABU7PKK5_9ACTN</name>
<evidence type="ECO:0000256" key="1">
    <source>
        <dbReference type="ARBA" id="ARBA00004651"/>
    </source>
</evidence>
<sequence length="442" mass="44874">MVGTATRALRETVGGLPRQFWWLWTSTLINRLGGFVVTFLALYLTVQRGYSASYAGLVAALYGLGGAGGAVLGGVLADRLGRRGTLLAAQLGAALTTAVLGLVTDPLAIAGVAMLVGLTSNASRPALQAMIADLVPPQDRVRAFALNYWAINIGFGVSAAAAGFIAAEGYLWLFLGDAFTTALCALVLFAKAKETLAPAPGPLPATTTAAGQPAAAPRRTPALRLVDVLRDQRFMAVVGLTFLLGSVMQQGSSTLAVDMGAHGLSARQYGLVAAINGVVIVVLQIPVTRALRARNTAGLLAVGSLLLSWGFGLTVFAGSVGLYALTVVVWTLGEIVHAPASMSVVADLAPATARGRYQGMYTLSWSAAAFAGPLVGGLTLDLLGRGAVWAGCAVVGTVAAAGYYLLLRVRPAPLAVAGIGLAADTGAGTGVGTAAPAPTPRP</sequence>
<proteinExistence type="predicted"/>
<dbReference type="InterPro" id="IPR020846">
    <property type="entry name" value="MFS_dom"/>
</dbReference>
<dbReference type="PROSITE" id="PS50850">
    <property type="entry name" value="MFS"/>
    <property type="match status" value="1"/>
</dbReference>
<keyword evidence="6 7" id="KW-0472">Membrane</keyword>
<dbReference type="Pfam" id="PF07690">
    <property type="entry name" value="MFS_1"/>
    <property type="match status" value="1"/>
</dbReference>
<feature type="transmembrane region" description="Helical" evidence="7">
    <location>
        <begin position="172"/>
        <end position="190"/>
    </location>
</feature>
<dbReference type="PANTHER" id="PTHR23517">
    <property type="entry name" value="RESISTANCE PROTEIN MDTM, PUTATIVE-RELATED-RELATED"/>
    <property type="match status" value="1"/>
</dbReference>
<dbReference type="InterPro" id="IPR050171">
    <property type="entry name" value="MFS_Transporters"/>
</dbReference>
<accession>A0ABU7PKK5</accession>
<feature type="transmembrane region" description="Helical" evidence="7">
    <location>
        <begin position="234"/>
        <end position="257"/>
    </location>
</feature>
<feature type="transmembrane region" description="Helical" evidence="7">
    <location>
        <begin position="361"/>
        <end position="380"/>
    </location>
</feature>
<protein>
    <submittedName>
        <fullName evidence="9">MFS transporter</fullName>
    </submittedName>
</protein>
<evidence type="ECO:0000256" key="3">
    <source>
        <dbReference type="ARBA" id="ARBA00022475"/>
    </source>
</evidence>
<dbReference type="InterPro" id="IPR036259">
    <property type="entry name" value="MFS_trans_sf"/>
</dbReference>
<reference evidence="9 10" key="1">
    <citation type="submission" date="2023-12" db="EMBL/GenBank/DDBJ databases">
        <title>Streptomyces sp. V4-01.</title>
        <authorList>
            <person name="Somphong A."/>
            <person name="Phongsopitanun W."/>
        </authorList>
    </citation>
    <scope>NUCLEOTIDE SEQUENCE [LARGE SCALE GENOMIC DNA]</scope>
    <source>
        <strain evidence="9 10">V4-01</strain>
    </source>
</reference>
<organism evidence="9 10">
    <name type="scientific">Actinacidiphila polyblastidii</name>
    <dbReference type="NCBI Taxonomy" id="3110430"/>
    <lineage>
        <taxon>Bacteria</taxon>
        <taxon>Bacillati</taxon>
        <taxon>Actinomycetota</taxon>
        <taxon>Actinomycetes</taxon>
        <taxon>Kitasatosporales</taxon>
        <taxon>Streptomycetaceae</taxon>
        <taxon>Actinacidiphila</taxon>
    </lineage>
</organism>
<gene>
    <name evidence="9" type="ORF">V2S66_27895</name>
</gene>
<dbReference type="InterPro" id="IPR005829">
    <property type="entry name" value="Sugar_transporter_CS"/>
</dbReference>
<dbReference type="InterPro" id="IPR011701">
    <property type="entry name" value="MFS"/>
</dbReference>
<dbReference type="PROSITE" id="PS00216">
    <property type="entry name" value="SUGAR_TRANSPORT_1"/>
    <property type="match status" value="1"/>
</dbReference>
<evidence type="ECO:0000256" key="5">
    <source>
        <dbReference type="ARBA" id="ARBA00022989"/>
    </source>
</evidence>
<feature type="transmembrane region" description="Helical" evidence="7">
    <location>
        <begin position="386"/>
        <end position="406"/>
    </location>
</feature>
<feature type="transmembrane region" description="Helical" evidence="7">
    <location>
        <begin position="148"/>
        <end position="166"/>
    </location>
</feature>
<evidence type="ECO:0000259" key="8">
    <source>
        <dbReference type="PROSITE" id="PS50850"/>
    </source>
</evidence>
<dbReference type="SUPFAM" id="SSF103473">
    <property type="entry name" value="MFS general substrate transporter"/>
    <property type="match status" value="1"/>
</dbReference>
<evidence type="ECO:0000256" key="2">
    <source>
        <dbReference type="ARBA" id="ARBA00022448"/>
    </source>
</evidence>
<feature type="transmembrane region" description="Helical" evidence="7">
    <location>
        <begin position="21"/>
        <end position="46"/>
    </location>
</feature>
<dbReference type="Proteomes" id="UP001344658">
    <property type="component" value="Unassembled WGS sequence"/>
</dbReference>
<feature type="transmembrane region" description="Helical" evidence="7">
    <location>
        <begin position="327"/>
        <end position="349"/>
    </location>
</feature>
<keyword evidence="5 7" id="KW-1133">Transmembrane helix</keyword>
<dbReference type="PANTHER" id="PTHR23517:SF2">
    <property type="entry name" value="MULTIDRUG RESISTANCE PROTEIN MDTH"/>
    <property type="match status" value="1"/>
</dbReference>
<dbReference type="Gene3D" id="1.20.1250.20">
    <property type="entry name" value="MFS general substrate transporter like domains"/>
    <property type="match status" value="1"/>
</dbReference>
<comment type="subcellular location">
    <subcellularLocation>
        <location evidence="1">Cell membrane</location>
        <topology evidence="1">Multi-pass membrane protein</topology>
    </subcellularLocation>
</comment>
<keyword evidence="10" id="KW-1185">Reference proteome</keyword>
<comment type="caution">
    <text evidence="9">The sequence shown here is derived from an EMBL/GenBank/DDBJ whole genome shotgun (WGS) entry which is preliminary data.</text>
</comment>